<organism evidence="1">
    <name type="scientific">Rhizophora mucronata</name>
    <name type="common">Asiatic mangrove</name>
    <dbReference type="NCBI Taxonomy" id="61149"/>
    <lineage>
        <taxon>Eukaryota</taxon>
        <taxon>Viridiplantae</taxon>
        <taxon>Streptophyta</taxon>
        <taxon>Embryophyta</taxon>
        <taxon>Tracheophyta</taxon>
        <taxon>Spermatophyta</taxon>
        <taxon>Magnoliopsida</taxon>
        <taxon>eudicotyledons</taxon>
        <taxon>Gunneridae</taxon>
        <taxon>Pentapetalae</taxon>
        <taxon>rosids</taxon>
        <taxon>fabids</taxon>
        <taxon>Malpighiales</taxon>
        <taxon>Rhizophoraceae</taxon>
        <taxon>Rhizophora</taxon>
    </lineage>
</organism>
<reference evidence="1" key="1">
    <citation type="submission" date="2018-02" db="EMBL/GenBank/DDBJ databases">
        <title>Rhizophora mucronata_Transcriptome.</title>
        <authorList>
            <person name="Meera S.P."/>
            <person name="Sreeshan A."/>
            <person name="Augustine A."/>
        </authorList>
    </citation>
    <scope>NUCLEOTIDE SEQUENCE</scope>
    <source>
        <tissue evidence="1">Leaf</tissue>
    </source>
</reference>
<name>A0A2P2P7K7_RHIMU</name>
<accession>A0A2P2P7K7</accession>
<sequence>MRKLVKNNSPRIKKN</sequence>
<protein>
    <submittedName>
        <fullName evidence="1">Uncharacterized protein</fullName>
    </submittedName>
</protein>
<dbReference type="EMBL" id="GGEC01070251">
    <property type="protein sequence ID" value="MBX50735.1"/>
    <property type="molecule type" value="Transcribed_RNA"/>
</dbReference>
<evidence type="ECO:0000313" key="1">
    <source>
        <dbReference type="EMBL" id="MBX50735.1"/>
    </source>
</evidence>
<proteinExistence type="predicted"/>